<name>A0A1T2XHC5_9BACL</name>
<comment type="caution">
    <text evidence="2">The sequence shown here is derived from an EMBL/GenBank/DDBJ whole genome shotgun (WGS) entry which is preliminary data.</text>
</comment>
<dbReference type="InterPro" id="IPR001387">
    <property type="entry name" value="Cro/C1-type_HTH"/>
</dbReference>
<reference evidence="2 3" key="1">
    <citation type="submission" date="2017-01" db="EMBL/GenBank/DDBJ databases">
        <title>Genome analysis of Paenibacillus selenitrireducens ES3-24.</title>
        <authorList>
            <person name="Xu D."/>
            <person name="Yao R."/>
            <person name="Zheng S."/>
        </authorList>
    </citation>
    <scope>NUCLEOTIDE SEQUENCE [LARGE SCALE GENOMIC DNA]</scope>
    <source>
        <strain evidence="2 3">ES3-24</strain>
    </source>
</reference>
<dbReference type="Proteomes" id="UP000190188">
    <property type="component" value="Unassembled WGS sequence"/>
</dbReference>
<evidence type="ECO:0000313" key="2">
    <source>
        <dbReference type="EMBL" id="OPA79063.1"/>
    </source>
</evidence>
<accession>A0A1T2XHC5</accession>
<evidence type="ECO:0000313" key="3">
    <source>
        <dbReference type="Proteomes" id="UP000190188"/>
    </source>
</evidence>
<feature type="domain" description="HTH cro/C1-type" evidence="1">
    <location>
        <begin position="15"/>
        <end position="44"/>
    </location>
</feature>
<dbReference type="InterPro" id="IPR010982">
    <property type="entry name" value="Lambda_DNA-bd_dom_sf"/>
</dbReference>
<dbReference type="AlphaFoldDB" id="A0A1T2XHC5"/>
<organism evidence="2 3">
    <name type="scientific">Paenibacillus selenitireducens</name>
    <dbReference type="NCBI Taxonomy" id="1324314"/>
    <lineage>
        <taxon>Bacteria</taxon>
        <taxon>Bacillati</taxon>
        <taxon>Bacillota</taxon>
        <taxon>Bacilli</taxon>
        <taxon>Bacillales</taxon>
        <taxon>Paenibacillaceae</taxon>
        <taxon>Paenibacillus</taxon>
    </lineage>
</organism>
<keyword evidence="3" id="KW-1185">Reference proteome</keyword>
<dbReference type="Gene3D" id="1.10.10.60">
    <property type="entry name" value="Homeodomain-like"/>
    <property type="match status" value="1"/>
</dbReference>
<dbReference type="CDD" id="cd00093">
    <property type="entry name" value="HTH_XRE"/>
    <property type="match status" value="1"/>
</dbReference>
<dbReference type="RefSeq" id="WP_078498062.1">
    <property type="nucleotide sequence ID" value="NZ_MSZX01000003.1"/>
</dbReference>
<evidence type="ECO:0000259" key="1">
    <source>
        <dbReference type="Pfam" id="PF01381"/>
    </source>
</evidence>
<dbReference type="STRING" id="1324314.BVG16_08135"/>
<sequence length="106" mass="12491">MSTYDQLDKKSKDEVKQLREQGLKQKEIALRLGISQSLVSKLLKEYLPAIFAESKTPFERYLNTQNFVLFMIRFSLTGLSAKRRKEHMYTKIESIARLQFPQLFKS</sequence>
<dbReference type="EMBL" id="MSZX01000003">
    <property type="protein sequence ID" value="OPA79063.1"/>
    <property type="molecule type" value="Genomic_DNA"/>
</dbReference>
<proteinExistence type="predicted"/>
<gene>
    <name evidence="2" type="ORF">BVG16_08135</name>
</gene>
<dbReference type="OrthoDB" id="9811097at2"/>
<dbReference type="Pfam" id="PF01381">
    <property type="entry name" value="HTH_3"/>
    <property type="match status" value="1"/>
</dbReference>
<dbReference type="GO" id="GO:0003677">
    <property type="term" value="F:DNA binding"/>
    <property type="evidence" value="ECO:0007669"/>
    <property type="project" value="InterPro"/>
</dbReference>
<dbReference type="SUPFAM" id="SSF47413">
    <property type="entry name" value="lambda repressor-like DNA-binding domains"/>
    <property type="match status" value="1"/>
</dbReference>
<protein>
    <recommendedName>
        <fullName evidence="1">HTH cro/C1-type domain-containing protein</fullName>
    </recommendedName>
</protein>